<proteinExistence type="predicted"/>
<feature type="binding site" evidence="2">
    <location>
        <position position="119"/>
    </location>
    <ligand>
        <name>substrate</name>
    </ligand>
</feature>
<feature type="domain" description="Fluoroacetyl-CoA-specific thioesterase-like" evidence="3">
    <location>
        <begin position="24"/>
        <end position="124"/>
    </location>
</feature>
<feature type="active site" evidence="1">
    <location>
        <position position="51"/>
    </location>
</feature>
<evidence type="ECO:0000313" key="4">
    <source>
        <dbReference type="EMBL" id="ERK46392.1"/>
    </source>
</evidence>
<evidence type="ECO:0000313" key="5">
    <source>
        <dbReference type="Proteomes" id="UP000016658"/>
    </source>
</evidence>
<dbReference type="PANTHER" id="PTHR36934">
    <property type="entry name" value="BLR0278 PROTEIN"/>
    <property type="match status" value="1"/>
</dbReference>
<dbReference type="InterPro" id="IPR054485">
    <property type="entry name" value="FlK-like_dom"/>
</dbReference>
<feature type="binding site" evidence="2">
    <location>
        <position position="68"/>
    </location>
    <ligand>
        <name>CoA</name>
        <dbReference type="ChEBI" id="CHEBI:57287"/>
    </ligand>
</feature>
<comment type="caution">
    <text evidence="4">The sequence shown here is derived from an EMBL/GenBank/DDBJ whole genome shotgun (WGS) entry which is preliminary data.</text>
</comment>
<name>U2R6S0_9FIRM</name>
<evidence type="ECO:0000259" key="3">
    <source>
        <dbReference type="Pfam" id="PF22636"/>
    </source>
</evidence>
<sequence length="134" mass="15128">MIPFKMCLEDFIMEQKTIKIERVVEKQHLASIMKSGSLDVLATPQMIAWMEEAACLCLELEEGKTSVGTLMNVSHDMASPLGATIEIHATLLKQENRKLVFEVQAFQNGKSIGKGQHERFIVDANRFLEKTYAK</sequence>
<dbReference type="InterPro" id="IPR029069">
    <property type="entry name" value="HotDog_dom_sf"/>
</dbReference>
<dbReference type="PIRSF" id="PIRSF014972">
    <property type="entry name" value="FlK"/>
    <property type="match status" value="1"/>
</dbReference>
<organism evidence="4 5">
    <name type="scientific">Faecalitalea cylindroides ATCC 27803</name>
    <dbReference type="NCBI Taxonomy" id="649755"/>
    <lineage>
        <taxon>Bacteria</taxon>
        <taxon>Bacillati</taxon>
        <taxon>Bacillota</taxon>
        <taxon>Erysipelotrichia</taxon>
        <taxon>Erysipelotrichales</taxon>
        <taxon>Erysipelotrichaceae</taxon>
        <taxon>Faecalitalea</taxon>
    </lineage>
</organism>
<feature type="binding site" evidence="2">
    <location>
        <position position="68"/>
    </location>
    <ligand>
        <name>substrate</name>
    </ligand>
</feature>
<dbReference type="Gene3D" id="3.10.129.10">
    <property type="entry name" value="Hotdog Thioesterase"/>
    <property type="match status" value="1"/>
</dbReference>
<dbReference type="HOGENOM" id="CLU_119426_3_0_9"/>
<dbReference type="EMBL" id="AWVI01000026">
    <property type="protein sequence ID" value="ERK46392.1"/>
    <property type="molecule type" value="Genomic_DNA"/>
</dbReference>
<dbReference type="AlphaFoldDB" id="U2R6S0"/>
<dbReference type="Pfam" id="PF22636">
    <property type="entry name" value="FlK"/>
    <property type="match status" value="1"/>
</dbReference>
<reference evidence="4 5" key="1">
    <citation type="submission" date="2013-06" db="EMBL/GenBank/DDBJ databases">
        <authorList>
            <person name="Weinstock G."/>
            <person name="Sodergren E."/>
            <person name="Lobos E.A."/>
            <person name="Fulton L."/>
            <person name="Fulton R."/>
            <person name="Courtney L."/>
            <person name="Fronick C."/>
            <person name="O'Laughlin M."/>
            <person name="Godfrey J."/>
            <person name="Wilson R.M."/>
            <person name="Miner T."/>
            <person name="Farmer C."/>
            <person name="Delehaunty K."/>
            <person name="Cordes M."/>
            <person name="Minx P."/>
            <person name="Tomlinson C."/>
            <person name="Chen J."/>
            <person name="Wollam A."/>
            <person name="Pepin K.H."/>
            <person name="Bhonagiri V."/>
            <person name="Zhang X."/>
            <person name="Warren W."/>
            <person name="Mitreva M."/>
            <person name="Mardis E.R."/>
            <person name="Wilson R.K."/>
        </authorList>
    </citation>
    <scope>NUCLEOTIDE SEQUENCE [LARGE SCALE GENOMIC DNA]</scope>
    <source>
        <strain evidence="4 5">ATCC 27803</strain>
    </source>
</reference>
<gene>
    <name evidence="4" type="ORF">HMPREF0367_00617</name>
</gene>
<dbReference type="InterPro" id="IPR025540">
    <property type="entry name" value="FlK"/>
</dbReference>
<dbReference type="Proteomes" id="UP000016658">
    <property type="component" value="Unassembled WGS sequence"/>
</dbReference>
<evidence type="ECO:0000256" key="1">
    <source>
        <dbReference type="PIRSR" id="PIRSR014972-1"/>
    </source>
</evidence>
<accession>U2R6S0</accession>
<dbReference type="PANTHER" id="PTHR36934:SF1">
    <property type="entry name" value="THIOESTERASE DOMAIN-CONTAINING PROTEIN"/>
    <property type="match status" value="1"/>
</dbReference>
<feature type="active site" evidence="1">
    <location>
        <position position="75"/>
    </location>
</feature>
<dbReference type="SUPFAM" id="SSF54637">
    <property type="entry name" value="Thioesterase/thiol ester dehydrase-isomerase"/>
    <property type="match status" value="1"/>
</dbReference>
<protein>
    <submittedName>
        <fullName evidence="4">Thioesterase family protein</fullName>
    </submittedName>
</protein>
<feature type="active site" evidence="1">
    <location>
        <position position="43"/>
    </location>
</feature>
<evidence type="ECO:0000256" key="2">
    <source>
        <dbReference type="PIRSR" id="PIRSR014972-2"/>
    </source>
</evidence>